<sequence length="72" mass="8279">MADSKMVKNGKVMDAGAVAEKGYQGFLRGDTIIIPGRLNRIRVLMPRLLPRKLMTRMIRSMQDLEKELLYRS</sequence>
<name>A0ABQ1ZSV4_9BACL</name>
<protein>
    <submittedName>
        <fullName evidence="1">Uncharacterized protein</fullName>
    </submittedName>
</protein>
<proteinExistence type="predicted"/>
<comment type="caution">
    <text evidence="1">The sequence shown here is derived from an EMBL/GenBank/DDBJ whole genome shotgun (WGS) entry which is preliminary data.</text>
</comment>
<accession>A0ABQ1ZSV4</accession>
<evidence type="ECO:0000313" key="2">
    <source>
        <dbReference type="Proteomes" id="UP000605427"/>
    </source>
</evidence>
<dbReference type="Proteomes" id="UP000605427">
    <property type="component" value="Unassembled WGS sequence"/>
</dbReference>
<reference evidence="2" key="1">
    <citation type="journal article" date="2019" name="Int. J. Syst. Evol. Microbiol.">
        <title>The Global Catalogue of Microorganisms (GCM) 10K type strain sequencing project: providing services to taxonomists for standard genome sequencing and annotation.</title>
        <authorList>
            <consortium name="The Broad Institute Genomics Platform"/>
            <consortium name="The Broad Institute Genome Sequencing Center for Infectious Disease"/>
            <person name="Wu L."/>
            <person name="Ma J."/>
        </authorList>
    </citation>
    <scope>NUCLEOTIDE SEQUENCE [LARGE SCALE GENOMIC DNA]</scope>
    <source>
        <strain evidence="2">CCM 8702</strain>
    </source>
</reference>
<evidence type="ECO:0000313" key="1">
    <source>
        <dbReference type="EMBL" id="GGH77434.1"/>
    </source>
</evidence>
<gene>
    <name evidence="1" type="ORF">GCM10007362_21180</name>
</gene>
<keyword evidence="2" id="KW-1185">Reference proteome</keyword>
<dbReference type="RefSeq" id="WP_229714135.1">
    <property type="nucleotide sequence ID" value="NZ_BMDD01000002.1"/>
</dbReference>
<organism evidence="1 2">
    <name type="scientific">Saccharibacillus endophyticus</name>
    <dbReference type="NCBI Taxonomy" id="2060666"/>
    <lineage>
        <taxon>Bacteria</taxon>
        <taxon>Bacillati</taxon>
        <taxon>Bacillota</taxon>
        <taxon>Bacilli</taxon>
        <taxon>Bacillales</taxon>
        <taxon>Paenibacillaceae</taxon>
        <taxon>Saccharibacillus</taxon>
    </lineage>
</organism>
<dbReference type="EMBL" id="BMDD01000002">
    <property type="protein sequence ID" value="GGH77434.1"/>
    <property type="molecule type" value="Genomic_DNA"/>
</dbReference>